<proteinExistence type="predicted"/>
<accession>A0A3B1ANW0</accession>
<keyword evidence="1" id="KW-1277">Toxin-antitoxin system</keyword>
<gene>
    <name evidence="2" type="ORF">MNBD_GAMMA21-1497</name>
</gene>
<dbReference type="EMBL" id="UOFR01000034">
    <property type="protein sequence ID" value="VAW95604.1"/>
    <property type="molecule type" value="Genomic_DNA"/>
</dbReference>
<dbReference type="PANTHER" id="PTHR35401">
    <property type="entry name" value="COPG FAMILY HELIX-TURN-HELIX PROTEIN-RELATED-RELATED"/>
    <property type="match status" value="1"/>
</dbReference>
<dbReference type="Pfam" id="PF08681">
    <property type="entry name" value="TacA1"/>
    <property type="match status" value="1"/>
</dbReference>
<evidence type="ECO:0000256" key="1">
    <source>
        <dbReference type="ARBA" id="ARBA00022649"/>
    </source>
</evidence>
<dbReference type="PANTHER" id="PTHR35401:SF2">
    <property type="entry name" value="ABC-TYPE TRANSPORT SYSTEM"/>
    <property type="match status" value="1"/>
</dbReference>
<dbReference type="SUPFAM" id="SSF47598">
    <property type="entry name" value="Ribbon-helix-helix"/>
    <property type="match status" value="1"/>
</dbReference>
<dbReference type="AlphaFoldDB" id="A0A3B1ANW0"/>
<evidence type="ECO:0008006" key="3">
    <source>
        <dbReference type="Google" id="ProtNLM"/>
    </source>
</evidence>
<dbReference type="Gene3D" id="1.20.5.780">
    <property type="entry name" value="Single helix bin"/>
    <property type="match status" value="1"/>
</dbReference>
<reference evidence="2" key="1">
    <citation type="submission" date="2018-06" db="EMBL/GenBank/DDBJ databases">
        <authorList>
            <person name="Zhirakovskaya E."/>
        </authorList>
    </citation>
    <scope>NUCLEOTIDE SEQUENCE</scope>
</reference>
<organism evidence="2">
    <name type="scientific">hydrothermal vent metagenome</name>
    <dbReference type="NCBI Taxonomy" id="652676"/>
    <lineage>
        <taxon>unclassified sequences</taxon>
        <taxon>metagenomes</taxon>
        <taxon>ecological metagenomes</taxon>
    </lineage>
</organism>
<sequence>MLERAASFEGKTVSKFILSCALDRARRTIKEHDGMSLNAQDSETFFNALAEPVRFNSKLTAAFEEHEHHVTSK</sequence>
<dbReference type="InterPro" id="IPR010985">
    <property type="entry name" value="Ribbon_hlx_hlx"/>
</dbReference>
<name>A0A3B1ANW0_9ZZZZ</name>
<protein>
    <recommendedName>
        <fullName evidence="3">DUF1778 domain-containing protein</fullName>
    </recommendedName>
</protein>
<dbReference type="InterPro" id="IPR014795">
    <property type="entry name" value="TacA_1-like"/>
</dbReference>
<dbReference type="GO" id="GO:0006355">
    <property type="term" value="P:regulation of DNA-templated transcription"/>
    <property type="evidence" value="ECO:0007669"/>
    <property type="project" value="InterPro"/>
</dbReference>
<evidence type="ECO:0000313" key="2">
    <source>
        <dbReference type="EMBL" id="VAW95604.1"/>
    </source>
</evidence>